<feature type="compositionally biased region" description="Low complexity" evidence="1">
    <location>
        <begin position="124"/>
        <end position="139"/>
    </location>
</feature>
<protein>
    <submittedName>
        <fullName evidence="2">Uncharacterized protein</fullName>
    </submittedName>
</protein>
<accession>A0AAD7JGB1</accession>
<proteinExistence type="predicted"/>
<gene>
    <name evidence="2" type="ORF">B0H16DRAFT_1718459</name>
</gene>
<sequence>MSTPKDTAAGVARRRLCILIPTFAVHAASISVPKQDGATTFVRRTNVSSHAQPHAPSASLSPHSRSVVAHLQHIRICTGRTHMPHAFPSTPPRAPVTRNKNTTSARRLHATNGRETDEDEDVGRLLSPSPPFFLLLSPQPRSPTLPPPSPKTKTE</sequence>
<organism evidence="2 3">
    <name type="scientific">Mycena metata</name>
    <dbReference type="NCBI Taxonomy" id="1033252"/>
    <lineage>
        <taxon>Eukaryota</taxon>
        <taxon>Fungi</taxon>
        <taxon>Dikarya</taxon>
        <taxon>Basidiomycota</taxon>
        <taxon>Agaricomycotina</taxon>
        <taxon>Agaricomycetes</taxon>
        <taxon>Agaricomycetidae</taxon>
        <taxon>Agaricales</taxon>
        <taxon>Marasmiineae</taxon>
        <taxon>Mycenaceae</taxon>
        <taxon>Mycena</taxon>
    </lineage>
</organism>
<keyword evidence="3" id="KW-1185">Reference proteome</keyword>
<evidence type="ECO:0000256" key="1">
    <source>
        <dbReference type="SAM" id="MobiDB-lite"/>
    </source>
</evidence>
<evidence type="ECO:0000313" key="2">
    <source>
        <dbReference type="EMBL" id="KAJ7763822.1"/>
    </source>
</evidence>
<feature type="region of interest" description="Disordered" evidence="1">
    <location>
        <begin position="81"/>
        <end position="155"/>
    </location>
</feature>
<feature type="compositionally biased region" description="Pro residues" evidence="1">
    <location>
        <begin position="140"/>
        <end position="155"/>
    </location>
</feature>
<name>A0AAD7JGB1_9AGAR</name>
<evidence type="ECO:0000313" key="3">
    <source>
        <dbReference type="Proteomes" id="UP001215598"/>
    </source>
</evidence>
<comment type="caution">
    <text evidence="2">The sequence shown here is derived from an EMBL/GenBank/DDBJ whole genome shotgun (WGS) entry which is preliminary data.</text>
</comment>
<dbReference type="AlphaFoldDB" id="A0AAD7JGB1"/>
<reference evidence="2" key="1">
    <citation type="submission" date="2023-03" db="EMBL/GenBank/DDBJ databases">
        <title>Massive genome expansion in bonnet fungi (Mycena s.s.) driven by repeated elements and novel gene families across ecological guilds.</title>
        <authorList>
            <consortium name="Lawrence Berkeley National Laboratory"/>
            <person name="Harder C.B."/>
            <person name="Miyauchi S."/>
            <person name="Viragh M."/>
            <person name="Kuo A."/>
            <person name="Thoen E."/>
            <person name="Andreopoulos B."/>
            <person name="Lu D."/>
            <person name="Skrede I."/>
            <person name="Drula E."/>
            <person name="Henrissat B."/>
            <person name="Morin E."/>
            <person name="Kohler A."/>
            <person name="Barry K."/>
            <person name="LaButti K."/>
            <person name="Morin E."/>
            <person name="Salamov A."/>
            <person name="Lipzen A."/>
            <person name="Mereny Z."/>
            <person name="Hegedus B."/>
            <person name="Baldrian P."/>
            <person name="Stursova M."/>
            <person name="Weitz H."/>
            <person name="Taylor A."/>
            <person name="Grigoriev I.V."/>
            <person name="Nagy L.G."/>
            <person name="Martin F."/>
            <person name="Kauserud H."/>
        </authorList>
    </citation>
    <scope>NUCLEOTIDE SEQUENCE</scope>
    <source>
        <strain evidence="2">CBHHK182m</strain>
    </source>
</reference>
<feature type="compositionally biased region" description="Low complexity" evidence="1">
    <location>
        <begin position="47"/>
        <end position="65"/>
    </location>
</feature>
<dbReference type="Proteomes" id="UP001215598">
    <property type="component" value="Unassembled WGS sequence"/>
</dbReference>
<dbReference type="EMBL" id="JARKIB010000029">
    <property type="protein sequence ID" value="KAJ7763822.1"/>
    <property type="molecule type" value="Genomic_DNA"/>
</dbReference>
<feature type="region of interest" description="Disordered" evidence="1">
    <location>
        <begin position="45"/>
        <end position="65"/>
    </location>
</feature>